<name>A0A368R5M0_SETIT</name>
<feature type="region of interest" description="Disordered" evidence="1">
    <location>
        <begin position="18"/>
        <end position="136"/>
    </location>
</feature>
<accession>A0A368R5M0</accession>
<protein>
    <submittedName>
        <fullName evidence="2">Uncharacterized protein</fullName>
    </submittedName>
</protein>
<sequence length="136" mass="14573">MPSRRAAAARIREVDEVLMGAPPVHERRAAPAHPLSAPGRLSRDTGPAPPVERREHCCRRAPRLDKRRRCGGGVTHDSLAPGLHRSSTHRSTTVSHVDASRGGVGAPAGFQPRRTDLVDAGRRGERGEGGCRMAEA</sequence>
<dbReference type="AlphaFoldDB" id="A0A368R5M0"/>
<reference evidence="2" key="1">
    <citation type="journal article" date="2012" name="Nat. Biotechnol.">
        <title>Reference genome sequence of the model plant Setaria.</title>
        <authorList>
            <person name="Bennetzen J.L."/>
            <person name="Schmutz J."/>
            <person name="Wang H."/>
            <person name="Percifield R."/>
            <person name="Hawkins J."/>
            <person name="Pontaroli A.C."/>
            <person name="Estep M."/>
            <person name="Feng L."/>
            <person name="Vaughn J.N."/>
            <person name="Grimwood J."/>
            <person name="Jenkins J."/>
            <person name="Barry K."/>
            <person name="Lindquist E."/>
            <person name="Hellsten U."/>
            <person name="Deshpande S."/>
            <person name="Wang X."/>
            <person name="Wu X."/>
            <person name="Mitros T."/>
            <person name="Triplett J."/>
            <person name="Yang X."/>
            <person name="Ye C.Y."/>
            <person name="Mauro-Herrera M."/>
            <person name="Wang L."/>
            <person name="Li P."/>
            <person name="Sharma M."/>
            <person name="Sharma R."/>
            <person name="Ronald P.C."/>
            <person name="Panaud O."/>
            <person name="Kellogg E.A."/>
            <person name="Brutnell T.P."/>
            <person name="Doust A.N."/>
            <person name="Tuskan G.A."/>
            <person name="Rokhsar D."/>
            <person name="Devos K.M."/>
        </authorList>
    </citation>
    <scope>NUCLEOTIDE SEQUENCE [LARGE SCALE GENOMIC DNA]</scope>
    <source>
        <strain evidence="2">Yugu1</strain>
    </source>
</reference>
<evidence type="ECO:0000256" key="1">
    <source>
        <dbReference type="SAM" id="MobiDB-lite"/>
    </source>
</evidence>
<organism evidence="2">
    <name type="scientific">Setaria italica</name>
    <name type="common">Foxtail millet</name>
    <name type="synonym">Panicum italicum</name>
    <dbReference type="NCBI Taxonomy" id="4555"/>
    <lineage>
        <taxon>Eukaryota</taxon>
        <taxon>Viridiplantae</taxon>
        <taxon>Streptophyta</taxon>
        <taxon>Embryophyta</taxon>
        <taxon>Tracheophyta</taxon>
        <taxon>Spermatophyta</taxon>
        <taxon>Magnoliopsida</taxon>
        <taxon>Liliopsida</taxon>
        <taxon>Poales</taxon>
        <taxon>Poaceae</taxon>
        <taxon>PACMAD clade</taxon>
        <taxon>Panicoideae</taxon>
        <taxon>Panicodae</taxon>
        <taxon>Paniceae</taxon>
        <taxon>Cenchrinae</taxon>
        <taxon>Setaria</taxon>
    </lineage>
</organism>
<proteinExistence type="predicted"/>
<dbReference type="EMBL" id="CM003532">
    <property type="protein sequence ID" value="RCV25495.1"/>
    <property type="molecule type" value="Genomic_DNA"/>
</dbReference>
<gene>
    <name evidence="2" type="ORF">SETIT_5G171800v2</name>
</gene>
<feature type="compositionally biased region" description="Basic and acidic residues" evidence="1">
    <location>
        <begin position="113"/>
        <end position="136"/>
    </location>
</feature>
<evidence type="ECO:0000313" key="2">
    <source>
        <dbReference type="EMBL" id="RCV25495.1"/>
    </source>
</evidence>
<feature type="compositionally biased region" description="Basic residues" evidence="1">
    <location>
        <begin position="56"/>
        <end position="70"/>
    </location>
</feature>
<reference evidence="2" key="2">
    <citation type="submission" date="2015-07" db="EMBL/GenBank/DDBJ databases">
        <authorList>
            <person name="Noorani M."/>
        </authorList>
    </citation>
    <scope>NUCLEOTIDE SEQUENCE</scope>
    <source>
        <strain evidence="2">Yugu1</strain>
    </source>
</reference>